<feature type="transmembrane region" description="Helical" evidence="9">
    <location>
        <begin position="147"/>
        <end position="168"/>
    </location>
</feature>
<protein>
    <submittedName>
        <fullName evidence="10">Voltage-dependent anion channel</fullName>
    </submittedName>
</protein>
<keyword evidence="4" id="KW-1003">Cell membrane</keyword>
<feature type="transmembrane region" description="Helical" evidence="9">
    <location>
        <begin position="210"/>
        <end position="238"/>
    </location>
</feature>
<reference evidence="10 11" key="1">
    <citation type="submission" date="2020-07" db="EMBL/GenBank/DDBJ databases">
        <title>Comparative genomics of pyrophilous fungi reveals a link between fire events and developmental genes.</title>
        <authorList>
            <consortium name="DOE Joint Genome Institute"/>
            <person name="Steindorff A.S."/>
            <person name="Carver A."/>
            <person name="Calhoun S."/>
            <person name="Stillman K."/>
            <person name="Liu H."/>
            <person name="Lipzen A."/>
            <person name="Pangilinan J."/>
            <person name="Labutti K."/>
            <person name="Bruns T.D."/>
            <person name="Grigoriev I.V."/>
        </authorList>
    </citation>
    <scope>NUCLEOTIDE SEQUENCE [LARGE SCALE GENOMIC DNA]</scope>
    <source>
        <strain evidence="10 11">CBS 144469</strain>
    </source>
</reference>
<proteinExistence type="inferred from homology"/>
<evidence type="ECO:0000256" key="5">
    <source>
        <dbReference type="ARBA" id="ARBA00022692"/>
    </source>
</evidence>
<dbReference type="PANTHER" id="PTHR31686">
    <property type="match status" value="1"/>
</dbReference>
<dbReference type="OrthoDB" id="1099at2759"/>
<evidence type="ECO:0000256" key="3">
    <source>
        <dbReference type="ARBA" id="ARBA00022448"/>
    </source>
</evidence>
<keyword evidence="11" id="KW-1185">Reference proteome</keyword>
<evidence type="ECO:0000256" key="7">
    <source>
        <dbReference type="ARBA" id="ARBA00023136"/>
    </source>
</evidence>
<organism evidence="10 11">
    <name type="scientific">Ephemerocybe angulata</name>
    <dbReference type="NCBI Taxonomy" id="980116"/>
    <lineage>
        <taxon>Eukaryota</taxon>
        <taxon>Fungi</taxon>
        <taxon>Dikarya</taxon>
        <taxon>Basidiomycota</taxon>
        <taxon>Agaricomycotina</taxon>
        <taxon>Agaricomycetes</taxon>
        <taxon>Agaricomycetidae</taxon>
        <taxon>Agaricales</taxon>
        <taxon>Agaricineae</taxon>
        <taxon>Psathyrellaceae</taxon>
        <taxon>Ephemerocybe</taxon>
    </lineage>
</organism>
<keyword evidence="5 9" id="KW-0812">Transmembrane</keyword>
<gene>
    <name evidence="10" type="ORF">DFP72DRAFT_102913</name>
</gene>
<evidence type="ECO:0000256" key="2">
    <source>
        <dbReference type="ARBA" id="ARBA00008566"/>
    </source>
</evidence>
<dbReference type="InterPro" id="IPR038665">
    <property type="entry name" value="Voltage-dep_anion_channel_sf"/>
</dbReference>
<keyword evidence="7 9" id="KW-0472">Membrane</keyword>
<feature type="transmembrane region" description="Helical" evidence="9">
    <location>
        <begin position="40"/>
        <end position="60"/>
    </location>
</feature>
<feature type="transmembrane region" description="Helical" evidence="9">
    <location>
        <begin position="363"/>
        <end position="384"/>
    </location>
</feature>
<evidence type="ECO:0000256" key="9">
    <source>
        <dbReference type="SAM" id="Phobius"/>
    </source>
</evidence>
<dbReference type="AlphaFoldDB" id="A0A8H6I7G9"/>
<feature type="transmembrane region" description="Helical" evidence="9">
    <location>
        <begin position="336"/>
        <end position="357"/>
    </location>
</feature>
<dbReference type="GO" id="GO:0005886">
    <property type="term" value="C:plasma membrane"/>
    <property type="evidence" value="ECO:0007669"/>
    <property type="project" value="UniProtKB-SubCell"/>
</dbReference>
<dbReference type="InterPro" id="IPR051629">
    <property type="entry name" value="Sulfite_efflux_TDT"/>
</dbReference>
<evidence type="ECO:0000313" key="11">
    <source>
        <dbReference type="Proteomes" id="UP000521943"/>
    </source>
</evidence>
<comment type="similarity">
    <text evidence="2">Belongs to the tellurite-resistance/dicarboxylate transporter (TDT) family.</text>
</comment>
<dbReference type="EMBL" id="JACGCI010000013">
    <property type="protein sequence ID" value="KAF6760330.1"/>
    <property type="molecule type" value="Genomic_DNA"/>
</dbReference>
<dbReference type="PANTHER" id="PTHR31686:SF1">
    <property type="entry name" value="SULFITE EFFLUX PUMP SSU1"/>
    <property type="match status" value="1"/>
</dbReference>
<dbReference type="GO" id="GO:0000319">
    <property type="term" value="F:sulfite transmembrane transporter activity"/>
    <property type="evidence" value="ECO:0007669"/>
    <property type="project" value="TreeGrafter"/>
</dbReference>
<dbReference type="Gene3D" id="1.50.10.150">
    <property type="entry name" value="Voltage-dependent anion channel"/>
    <property type="match status" value="1"/>
</dbReference>
<feature type="transmembrane region" description="Helical" evidence="9">
    <location>
        <begin position="180"/>
        <end position="204"/>
    </location>
</feature>
<dbReference type="Proteomes" id="UP000521943">
    <property type="component" value="Unassembled WGS sequence"/>
</dbReference>
<evidence type="ECO:0000313" key="10">
    <source>
        <dbReference type="EMBL" id="KAF6760330.1"/>
    </source>
</evidence>
<comment type="caution">
    <text evidence="10">The sequence shown here is derived from an EMBL/GenBank/DDBJ whole genome shotgun (WGS) entry which is preliminary data.</text>
</comment>
<dbReference type="Pfam" id="PF03595">
    <property type="entry name" value="SLAC1"/>
    <property type="match status" value="1"/>
</dbReference>
<sequence length="430" mass="48189">MAVRKPRKTWRHCIRYIIYLHSNLRWKLSNLQPKRSFTPAWFTIIMGTGSVSTLAGRFYFGRGSVALEVICLAFFFLNLGMYIIFIVTTIIRYWLFPHLFSAMLFDPGEALFIGAFPIGTANLIDSALIMNQTYHFGGKGFMYSLWAFWWFDLGVSYLTAFEMIYVMMSTRHHLISETTSLWVLPVIPLIAASATGGNISQALVPLSTTLALLTVTFSLASFMIGMSLTLMMITLFLTRLLLRGPPPPRVVVAGFIIASPFGQGGVSLLANGRALSILFPEYLTGTFPRIELAGQIFYALCMAGAFGLWSMGVCWILISVFTILSVRAREDIPFSLSYWGSVFPNGVFAACTVQLGVVFNSPFFNYLGVIWSGVVFLLWTNAFIPTVYHTWDTSIFPEVTPIPIRPSEQATKSTFDYPQSRNTQRQLATH</sequence>
<evidence type="ECO:0000256" key="8">
    <source>
        <dbReference type="SAM" id="MobiDB-lite"/>
    </source>
</evidence>
<dbReference type="InterPro" id="IPR004695">
    <property type="entry name" value="SLAC1/Mae1/Ssu1/TehA"/>
</dbReference>
<feature type="transmembrane region" description="Helical" evidence="9">
    <location>
        <begin position="296"/>
        <end position="324"/>
    </location>
</feature>
<keyword evidence="3" id="KW-0813">Transport</keyword>
<feature type="region of interest" description="Disordered" evidence="8">
    <location>
        <begin position="411"/>
        <end position="430"/>
    </location>
</feature>
<comment type="subcellular location">
    <subcellularLocation>
        <location evidence="1">Cell membrane</location>
        <topology evidence="1">Multi-pass membrane protein</topology>
    </subcellularLocation>
</comment>
<keyword evidence="6 9" id="KW-1133">Transmembrane helix</keyword>
<evidence type="ECO:0000256" key="4">
    <source>
        <dbReference type="ARBA" id="ARBA00022475"/>
    </source>
</evidence>
<evidence type="ECO:0000256" key="1">
    <source>
        <dbReference type="ARBA" id="ARBA00004651"/>
    </source>
</evidence>
<feature type="transmembrane region" description="Helical" evidence="9">
    <location>
        <begin position="72"/>
        <end position="95"/>
    </location>
</feature>
<accession>A0A8H6I7G9</accession>
<name>A0A8H6I7G9_9AGAR</name>
<feature type="transmembrane region" description="Helical" evidence="9">
    <location>
        <begin position="250"/>
        <end position="270"/>
    </location>
</feature>
<evidence type="ECO:0000256" key="6">
    <source>
        <dbReference type="ARBA" id="ARBA00022989"/>
    </source>
</evidence>